<feature type="compositionally biased region" description="Basic and acidic residues" evidence="5">
    <location>
        <begin position="1435"/>
        <end position="1479"/>
    </location>
</feature>
<dbReference type="GO" id="GO:0016020">
    <property type="term" value="C:membrane"/>
    <property type="evidence" value="ECO:0007669"/>
    <property type="project" value="UniProtKB-SubCell"/>
</dbReference>
<keyword evidence="2 7" id="KW-0732">Signal</keyword>
<feature type="compositionally biased region" description="Basic and acidic residues" evidence="5">
    <location>
        <begin position="396"/>
        <end position="419"/>
    </location>
</feature>
<feature type="compositionally biased region" description="Basic residues" evidence="5">
    <location>
        <begin position="275"/>
        <end position="289"/>
    </location>
</feature>
<feature type="region of interest" description="Disordered" evidence="5">
    <location>
        <begin position="527"/>
        <end position="1494"/>
    </location>
</feature>
<dbReference type="InterPro" id="IPR013783">
    <property type="entry name" value="Ig-like_fold"/>
</dbReference>
<evidence type="ECO:0000256" key="5">
    <source>
        <dbReference type="SAM" id="MobiDB-lite"/>
    </source>
</evidence>
<feature type="compositionally biased region" description="Basic and acidic residues" evidence="5">
    <location>
        <begin position="839"/>
        <end position="858"/>
    </location>
</feature>
<feature type="compositionally biased region" description="Basic and acidic residues" evidence="5">
    <location>
        <begin position="1227"/>
        <end position="1260"/>
    </location>
</feature>
<feature type="transmembrane region" description="Helical" evidence="6">
    <location>
        <begin position="202"/>
        <end position="229"/>
    </location>
</feature>
<evidence type="ECO:0000256" key="7">
    <source>
        <dbReference type="SAM" id="SignalP"/>
    </source>
</evidence>
<feature type="compositionally biased region" description="Acidic residues" evidence="5">
    <location>
        <begin position="566"/>
        <end position="575"/>
    </location>
</feature>
<accession>A0ABD1J316</accession>
<feature type="compositionally biased region" description="Basic and acidic residues" evidence="5">
    <location>
        <begin position="552"/>
        <end position="565"/>
    </location>
</feature>
<feature type="compositionally biased region" description="Basic and acidic residues" evidence="5">
    <location>
        <begin position="899"/>
        <end position="908"/>
    </location>
</feature>
<feature type="region of interest" description="Disordered" evidence="5">
    <location>
        <begin position="253"/>
        <end position="487"/>
    </location>
</feature>
<keyword evidence="10" id="KW-1185">Reference proteome</keyword>
<keyword evidence="6" id="KW-1133">Transmembrane helix</keyword>
<feature type="compositionally biased region" description="Basic and acidic residues" evidence="5">
    <location>
        <begin position="1317"/>
        <end position="1327"/>
    </location>
</feature>
<name>A0ABD1J316_9TELE</name>
<dbReference type="PANTHER" id="PTHR12080:SF134">
    <property type="entry name" value="CD48 ANTIGEN"/>
    <property type="match status" value="1"/>
</dbReference>
<dbReference type="EMBL" id="JBHFQA010000020">
    <property type="protein sequence ID" value="KAL2081583.1"/>
    <property type="molecule type" value="Genomic_DNA"/>
</dbReference>
<feature type="compositionally biased region" description="Basic and acidic residues" evidence="5">
    <location>
        <begin position="814"/>
        <end position="828"/>
    </location>
</feature>
<feature type="compositionally biased region" description="Basic and acidic residues" evidence="5">
    <location>
        <begin position="688"/>
        <end position="707"/>
    </location>
</feature>
<sequence length="1494" mass="167681">MGNKYVIHLLAFIFVTCSVDEVICAIHGEQGSSIILDPHIRGELEKLTWTHNGNNVVEYDQKQFLIFEPFKKRVVLNIQSGQLTIKKLKPEDSGVYESTAITNGKPLYSKHDLQVFESVPQPRVTCKQEDPESEVATLLCSVDLDTPVRYRWRGPTVYDHPGPELQLDRQKDTDSVFTCLVKNEVSEKQTTFSLRDCQPGGVASGIIAVIALAAICVLFMLILIPLLICRERQKKELAKKNLVHEHVNIENGERRNLLSPEEATDEDTDEGGKNGKSRGLHRGVLRNPKRGSDLEDAENGTSFSLRATLPSHAKLRPRAGDEQANGTCEAKDLNSPDKAITSGLHQEDERSQTLTHDPVEVVTLDQKAPEDHSNVHGAESTPAVLRDFPLSSEDPDTQRDTVNDNRDQLVDEELPRCSPEDVVAEVKPIHPHNLTGITDGERKKCSEEEEGNVSDGERDTDLMPDSGLEDEDGNENLQTDKGNGQEGVDVQAEKVEEDNGTCVQENHDLSVEQSCVLEEMKAERVYPDKTEEDFTDVVQPVQKELMDEAEMDHETKMREKDRGSDVEVEEEEKEEKDDNITTKEQPPTEEQQGVCFSGLQEKMEHEDNQGQTRDGGEQDRHANEDSDGRRSTGEHEIEGAETESETKHNDENEGESKSGTQQGGSVEHDTNQSEGDEKPGQEQNELGQEERPKTDEETEDVNSKLEDQVLQQANDNSLEEHPTDCQHVSVMDEMNDKDSVIKSQNKAQEQEEQNPLKEEDDHSISTEEPTSIDEQGSHLPDIKTDQHVSVTDTISGQDHEVRSEFESTENNIQLEEKNEDEKAVRQEEEQSIPATEPAASKEEDSCSPEDHRSDKVISDEEDDGKEEDRTQDDHEQDENTETIHNQDKDFLEKTNMQDQLKEQEEKNNRNSIVVPEGEAGLEPEKKEEEMTAVMTDTERQSESNQGQERQTSEPTKPDSDGEGDVEQSGPQAQDKDHKDLKDEESENEGLKSDKEDEEKSAVPEPQNESNQEQENDTSEPAKPASDGEGDMKQSDSKPQDEDHKLKDESEKEELNYTNRPAVHEDVPEKKDEKITAVTEPENESKKEQERDTSEPAKPTSDEEGDVEQSGLQSKDEDHKDLNDEESEKEELKSDKEDEGKSAVSEAQNESDQEQERDTSELAKHAPDGEEDSEPPVQLQDEAPAELKDEEQGKEEQRGQTDSLQLQDQPLTEELAEKQNNTNVSACDVERGNECDSLKADMDLAKEKTEGDAETNEDGKVEGGAQEDNADQVKGKANPPVSDAKVTAVDEKEHSVAEDQTAENARDPSETEGPTPAQEKEAEQRQEEAQEDGQQNDAHNCNSDENKSAPRDDEINLNKEPVKTLLDEDRGDTELHPKQTDAEQLHSEVPGQLQTEQNHMDDQDEERISDEEQPPEENQKMRQVDQPSSKNGASDRGNDKGIVEPKQTEEKSASQSEKEKKEEVERERAEMHERDPEQRRAGKVMEVSEVSHNQN</sequence>
<proteinExistence type="predicted"/>
<feature type="compositionally biased region" description="Polar residues" evidence="5">
    <location>
        <begin position="787"/>
        <end position="796"/>
    </location>
</feature>
<reference evidence="9 10" key="1">
    <citation type="submission" date="2024-09" db="EMBL/GenBank/DDBJ databases">
        <title>A chromosome-level genome assembly of Gray's grenadier anchovy, Coilia grayii.</title>
        <authorList>
            <person name="Fu Z."/>
        </authorList>
    </citation>
    <scope>NUCLEOTIDE SEQUENCE [LARGE SCALE GENOMIC DNA]</scope>
    <source>
        <strain evidence="9">G4</strain>
        <tissue evidence="9">Muscle</tissue>
    </source>
</reference>
<feature type="compositionally biased region" description="Basic and acidic residues" evidence="5">
    <location>
        <begin position="754"/>
        <end position="765"/>
    </location>
</feature>
<dbReference type="SUPFAM" id="SSF48726">
    <property type="entry name" value="Immunoglobulin"/>
    <property type="match status" value="1"/>
</dbReference>
<feature type="compositionally biased region" description="Basic and acidic residues" evidence="5">
    <location>
        <begin position="988"/>
        <end position="1001"/>
    </location>
</feature>
<feature type="signal peptide" evidence="7">
    <location>
        <begin position="1"/>
        <end position="24"/>
    </location>
</feature>
<feature type="compositionally biased region" description="Basic and acidic residues" evidence="5">
    <location>
        <begin position="601"/>
        <end position="656"/>
    </location>
</feature>
<feature type="compositionally biased region" description="Basic and acidic residues" evidence="5">
    <location>
        <begin position="1061"/>
        <end position="1074"/>
    </location>
</feature>
<evidence type="ECO:0000256" key="2">
    <source>
        <dbReference type="ARBA" id="ARBA00022729"/>
    </source>
</evidence>
<feature type="compositionally biased region" description="Polar residues" evidence="5">
    <location>
        <begin position="582"/>
        <end position="591"/>
    </location>
</feature>
<gene>
    <name evidence="9" type="ORF">ACEWY4_023436</name>
</gene>
<feature type="chain" id="PRO_5044885392" description="Ig-like domain-containing protein" evidence="7">
    <location>
        <begin position="25"/>
        <end position="1494"/>
    </location>
</feature>
<keyword evidence="6" id="KW-0812">Transmembrane</keyword>
<dbReference type="InterPro" id="IPR036179">
    <property type="entry name" value="Ig-like_dom_sf"/>
</dbReference>
<evidence type="ECO:0000256" key="6">
    <source>
        <dbReference type="SAM" id="Phobius"/>
    </source>
</evidence>
<feature type="compositionally biased region" description="Basic and acidic residues" evidence="5">
    <location>
        <begin position="1341"/>
        <end position="1385"/>
    </location>
</feature>
<feature type="compositionally biased region" description="Basic and acidic residues" evidence="5">
    <location>
        <begin position="1029"/>
        <end position="1054"/>
    </location>
</feature>
<feature type="compositionally biased region" description="Acidic residues" evidence="5">
    <location>
        <begin position="1401"/>
        <end position="1414"/>
    </location>
</feature>
<feature type="compositionally biased region" description="Polar residues" evidence="5">
    <location>
        <begin position="1199"/>
        <end position="1209"/>
    </location>
</feature>
<dbReference type="PANTHER" id="PTHR12080">
    <property type="entry name" value="SIGNALING LYMPHOCYTIC ACTIVATION MOLECULE"/>
    <property type="match status" value="1"/>
</dbReference>
<feature type="compositionally biased region" description="Basic and acidic residues" evidence="5">
    <location>
        <begin position="1153"/>
        <end position="1167"/>
    </location>
</feature>
<protein>
    <recommendedName>
        <fullName evidence="8">Ig-like domain-containing protein</fullName>
    </recommendedName>
</protein>
<feature type="domain" description="Ig-like" evidence="8">
    <location>
        <begin position="122"/>
        <end position="193"/>
    </location>
</feature>
<dbReference type="Gene3D" id="2.60.40.10">
    <property type="entry name" value="Immunoglobulins"/>
    <property type="match status" value="2"/>
</dbReference>
<evidence type="ECO:0000256" key="1">
    <source>
        <dbReference type="ARBA" id="ARBA00004370"/>
    </source>
</evidence>
<feature type="compositionally biased region" description="Basic and acidic residues" evidence="5">
    <location>
        <begin position="666"/>
        <end position="680"/>
    </location>
</feature>
<evidence type="ECO:0000256" key="3">
    <source>
        <dbReference type="ARBA" id="ARBA00023136"/>
    </source>
</evidence>
<feature type="compositionally biased region" description="Basic and acidic residues" evidence="5">
    <location>
        <begin position="1129"/>
        <end position="1140"/>
    </location>
</feature>
<dbReference type="PROSITE" id="PS50835">
    <property type="entry name" value="IG_LIKE"/>
    <property type="match status" value="1"/>
</dbReference>
<evidence type="ECO:0000259" key="8">
    <source>
        <dbReference type="PROSITE" id="PS50835"/>
    </source>
</evidence>
<comment type="caution">
    <text evidence="9">The sequence shown here is derived from an EMBL/GenBank/DDBJ whole genome shotgun (WGS) entry which is preliminary data.</text>
</comment>
<organism evidence="9 10">
    <name type="scientific">Coilia grayii</name>
    <name type="common">Gray's grenadier anchovy</name>
    <dbReference type="NCBI Taxonomy" id="363190"/>
    <lineage>
        <taxon>Eukaryota</taxon>
        <taxon>Metazoa</taxon>
        <taxon>Chordata</taxon>
        <taxon>Craniata</taxon>
        <taxon>Vertebrata</taxon>
        <taxon>Euteleostomi</taxon>
        <taxon>Actinopterygii</taxon>
        <taxon>Neopterygii</taxon>
        <taxon>Teleostei</taxon>
        <taxon>Clupei</taxon>
        <taxon>Clupeiformes</taxon>
        <taxon>Clupeoidei</taxon>
        <taxon>Engraulidae</taxon>
        <taxon>Coilinae</taxon>
        <taxon>Coilia</taxon>
    </lineage>
</organism>
<feature type="compositionally biased region" description="Basic and acidic residues" evidence="5">
    <location>
        <begin position="1184"/>
        <end position="1198"/>
    </location>
</feature>
<dbReference type="InterPro" id="IPR007110">
    <property type="entry name" value="Ig-like_dom"/>
</dbReference>
<feature type="compositionally biased region" description="Basic and acidic residues" evidence="5">
    <location>
        <begin position="1082"/>
        <end position="1094"/>
    </location>
</feature>
<dbReference type="Proteomes" id="UP001591681">
    <property type="component" value="Unassembled WGS sequence"/>
</dbReference>
<keyword evidence="4" id="KW-0325">Glycoprotein</keyword>
<feature type="compositionally biased region" description="Basic and acidic residues" evidence="5">
    <location>
        <begin position="1287"/>
        <end position="1296"/>
    </location>
</feature>
<keyword evidence="3 6" id="KW-0472">Membrane</keyword>
<evidence type="ECO:0000313" key="9">
    <source>
        <dbReference type="EMBL" id="KAL2081583.1"/>
    </source>
</evidence>
<evidence type="ECO:0000256" key="4">
    <source>
        <dbReference type="ARBA" id="ARBA00023180"/>
    </source>
</evidence>
<dbReference type="InterPro" id="IPR015631">
    <property type="entry name" value="CD2/SLAM_rcpt"/>
</dbReference>
<evidence type="ECO:0000313" key="10">
    <source>
        <dbReference type="Proteomes" id="UP001591681"/>
    </source>
</evidence>
<feature type="compositionally biased region" description="Polar residues" evidence="5">
    <location>
        <begin position="942"/>
        <end position="954"/>
    </location>
</feature>
<comment type="subcellular location">
    <subcellularLocation>
        <location evidence="1">Membrane</location>
    </subcellularLocation>
</comment>